<reference evidence="1 2" key="1">
    <citation type="journal article" date="2012" name="J. Bacteriol.">
        <title>Draft genome of Streptomyces tsukubaensis NRRL 18488, the producer of the clinically important immunosuppressant tacrolimus (FK506).</title>
        <authorList>
            <person name="Barreiro C."/>
            <person name="Prieto C."/>
            <person name="Sola-Landa A."/>
            <person name="Solera E."/>
            <person name="Martinez-Castro M."/>
            <person name="Perez-Redondo R."/>
            <person name="Garcia-Estrada C."/>
            <person name="Aparicio J.F."/>
            <person name="Fernandez-Martinez L.T."/>
            <person name="Santos-Aberturas J."/>
            <person name="Salehi-Najafabadi Z."/>
            <person name="Rodriguez-Garcia A."/>
            <person name="Tauch A."/>
            <person name="Martin J.F."/>
        </authorList>
    </citation>
    <scope>NUCLEOTIDE SEQUENCE [LARGE SCALE GENOMIC DNA]</scope>
    <source>
        <strain evidence="2">DSM 42081 / NBRC 108919 / NRRL 18488 / 9993</strain>
    </source>
</reference>
<keyword evidence="2" id="KW-1185">Reference proteome</keyword>
<evidence type="ECO:0008006" key="3">
    <source>
        <dbReference type="Google" id="ProtNLM"/>
    </source>
</evidence>
<dbReference type="InterPro" id="IPR033469">
    <property type="entry name" value="CYTH-like_dom_sf"/>
</dbReference>
<gene>
    <name evidence="1" type="ORF">STSU_006830</name>
</gene>
<organism evidence="1 2">
    <name type="scientific">Streptomyces tsukubensis (strain DSM 42081 / NBRC 108919 / NRRL 18488 / 9993)</name>
    <dbReference type="NCBI Taxonomy" id="1114943"/>
    <lineage>
        <taxon>Bacteria</taxon>
        <taxon>Bacillati</taxon>
        <taxon>Actinomycetota</taxon>
        <taxon>Actinomycetes</taxon>
        <taxon>Kitasatosporales</taxon>
        <taxon>Streptomycetaceae</taxon>
        <taxon>Streptomyces</taxon>
    </lineage>
</organism>
<dbReference type="Gene3D" id="2.40.320.10">
    <property type="entry name" value="Hypothetical Protein Pfu-838710-001"/>
    <property type="match status" value="1"/>
</dbReference>
<sequence length="198" mass="22401">MLQRYHLGHDADHVRDALTMAGAHLTGEDFRLDSYYRPPGTFGEPHDLTHWIELRHHSTDHTLRHTRCSPASRQAEATRETIDIGIDDPEETGAFLDRLGAHLLVTVKIEVEHWTIETPTGPDHTTITLERAESWGWFAELQSASTPIDSTAVDLTLTNLKKRLRADLGRRLNVLPHWAFLPSDSMPHRQNTGPGSRI</sequence>
<dbReference type="AlphaFoldDB" id="A0A7G3UBJ6"/>
<dbReference type="SUPFAM" id="SSF55154">
    <property type="entry name" value="CYTH-like phosphatases"/>
    <property type="match status" value="1"/>
</dbReference>
<dbReference type="RefSeq" id="WP_040913800.1">
    <property type="nucleotide sequence ID" value="NZ_CP029159.1"/>
</dbReference>
<name>A0A7G3UBJ6_STRT9</name>
<evidence type="ECO:0000313" key="1">
    <source>
        <dbReference type="EMBL" id="QKM66931.1"/>
    </source>
</evidence>
<accession>A0A7G3UBJ6</accession>
<evidence type="ECO:0000313" key="2">
    <source>
        <dbReference type="Proteomes" id="UP000005940"/>
    </source>
</evidence>
<protein>
    <recommendedName>
        <fullName evidence="3">CYTH domain-containing protein</fullName>
    </recommendedName>
</protein>
<dbReference type="Proteomes" id="UP000005940">
    <property type="component" value="Chromosome"/>
</dbReference>
<dbReference type="EMBL" id="CP029159">
    <property type="protein sequence ID" value="QKM66931.1"/>
    <property type="molecule type" value="Genomic_DNA"/>
</dbReference>
<proteinExistence type="predicted"/>